<organism evidence="1 2">
    <name type="scientific">Hymenobacter mellowenesis</name>
    <dbReference type="NCBI Taxonomy" id="3063995"/>
    <lineage>
        <taxon>Bacteria</taxon>
        <taxon>Pseudomonadati</taxon>
        <taxon>Bacteroidota</taxon>
        <taxon>Cytophagia</taxon>
        <taxon>Cytophagales</taxon>
        <taxon>Hymenobacteraceae</taxon>
        <taxon>Hymenobacter</taxon>
    </lineage>
</organism>
<dbReference type="RefSeq" id="WP_305012066.1">
    <property type="nucleotide sequence ID" value="NZ_JAUQSX010000006.1"/>
</dbReference>
<reference evidence="1" key="1">
    <citation type="submission" date="2023-07" db="EMBL/GenBank/DDBJ databases">
        <authorList>
            <person name="Kim M.K."/>
        </authorList>
    </citation>
    <scope>NUCLEOTIDE SEQUENCE</scope>
    <source>
        <strain evidence="1">M29</strain>
    </source>
</reference>
<name>A0ABT9AC34_9BACT</name>
<protein>
    <submittedName>
        <fullName evidence="1">Uncharacterized protein</fullName>
    </submittedName>
</protein>
<evidence type="ECO:0000313" key="1">
    <source>
        <dbReference type="EMBL" id="MDO7847389.1"/>
    </source>
</evidence>
<dbReference type="EMBL" id="JAUQSX010000006">
    <property type="protein sequence ID" value="MDO7847389.1"/>
    <property type="molecule type" value="Genomic_DNA"/>
</dbReference>
<keyword evidence="2" id="KW-1185">Reference proteome</keyword>
<proteinExistence type="predicted"/>
<evidence type="ECO:0000313" key="2">
    <source>
        <dbReference type="Proteomes" id="UP001167796"/>
    </source>
</evidence>
<gene>
    <name evidence="1" type="ORF">Q5H92_13550</name>
</gene>
<sequence>MLAQPSFGQGRDTVFAVHKLFREKRGGAAGYSAAADTASSRKRYARLPNGQPTGQEARQDALAAAAFTTVSWAKAGRYSPEREANIIESYRLGNPVPADIRGKLRRKHFHLTARDLSLKP</sequence>
<accession>A0ABT9AC34</accession>
<dbReference type="Proteomes" id="UP001167796">
    <property type="component" value="Unassembled WGS sequence"/>
</dbReference>
<comment type="caution">
    <text evidence="1">The sequence shown here is derived from an EMBL/GenBank/DDBJ whole genome shotgun (WGS) entry which is preliminary data.</text>
</comment>